<evidence type="ECO:0000313" key="2">
    <source>
        <dbReference type="Proteomes" id="UP000092495"/>
    </source>
</evidence>
<evidence type="ECO:0000313" key="1">
    <source>
        <dbReference type="EMBL" id="ANU24581.1"/>
    </source>
</evidence>
<evidence type="ECO:0008006" key="3">
    <source>
        <dbReference type="Google" id="ProtNLM"/>
    </source>
</evidence>
<dbReference type="KEGG" id="pdg:BCM40_15005"/>
<proteinExistence type="predicted"/>
<accession>A0A1C7ELR1</accession>
<keyword evidence="2" id="KW-1185">Reference proteome</keyword>
<dbReference type="InterPro" id="IPR009384">
    <property type="entry name" value="SwrD-like"/>
</dbReference>
<protein>
    <recommendedName>
        <fullName evidence="3">Flagellar protein FlbD</fullName>
    </recommendedName>
</protein>
<name>A0A1C7ELR1_9BACL</name>
<organism evidence="1 2">
    <name type="scientific">Planococcus donghaensis</name>
    <dbReference type="NCBI Taxonomy" id="414778"/>
    <lineage>
        <taxon>Bacteria</taxon>
        <taxon>Bacillati</taxon>
        <taxon>Bacillota</taxon>
        <taxon>Bacilli</taxon>
        <taxon>Bacillales</taxon>
        <taxon>Caryophanaceae</taxon>
        <taxon>Planococcus</taxon>
    </lineage>
</organism>
<gene>
    <name evidence="1" type="ORF">BCM40_15005</name>
</gene>
<dbReference type="STRING" id="414778.BCM40_15005"/>
<dbReference type="RefSeq" id="WP_008431761.1">
    <property type="nucleotide sequence ID" value="NZ_CP016543.2"/>
</dbReference>
<dbReference type="OrthoDB" id="9799862at2"/>
<reference evidence="1" key="1">
    <citation type="submission" date="2016-10" db="EMBL/GenBank/DDBJ databases">
        <authorList>
            <person name="See-Too W.S."/>
        </authorList>
    </citation>
    <scope>NUCLEOTIDE SEQUENCE</scope>
    <source>
        <strain evidence="1">DSM 22276</strain>
    </source>
</reference>
<dbReference type="PANTHER" id="PTHR39185">
    <property type="entry name" value="SWARMING MOTILITY PROTEIN SWRD"/>
    <property type="match status" value="1"/>
</dbReference>
<dbReference type="Pfam" id="PF06289">
    <property type="entry name" value="FlbD"/>
    <property type="match status" value="1"/>
</dbReference>
<dbReference type="PANTHER" id="PTHR39185:SF1">
    <property type="entry name" value="SWARMING MOTILITY PROTEIN SWRD"/>
    <property type="match status" value="1"/>
</dbReference>
<dbReference type="AlphaFoldDB" id="A0A1C7ELR1"/>
<sequence>MIQLTRLNRSAIVLNAIYIERIESTPDTLVTLTTGKKLHVLETVEEVMDKVTVYYRKLNILPRLHEPNLDE</sequence>
<dbReference type="EMBL" id="CP016543">
    <property type="protein sequence ID" value="ANU24581.1"/>
    <property type="molecule type" value="Genomic_DNA"/>
</dbReference>
<dbReference type="Proteomes" id="UP000092495">
    <property type="component" value="Chromosome"/>
</dbReference>